<dbReference type="PRINTS" id="PR00094">
    <property type="entry name" value="ADENYLTKNASE"/>
</dbReference>
<keyword evidence="3 8" id="KW-0545">Nucleotide biosynthesis</keyword>
<evidence type="ECO:0000256" key="5">
    <source>
        <dbReference type="ARBA" id="ARBA00022777"/>
    </source>
</evidence>
<evidence type="ECO:0000259" key="11">
    <source>
        <dbReference type="Pfam" id="PF05191"/>
    </source>
</evidence>
<dbReference type="GO" id="GO:0005524">
    <property type="term" value="F:ATP binding"/>
    <property type="evidence" value="ECO:0007669"/>
    <property type="project" value="UniProtKB-UniRule"/>
</dbReference>
<evidence type="ECO:0000313" key="13">
    <source>
        <dbReference type="Proteomes" id="UP000070080"/>
    </source>
</evidence>
<dbReference type="GO" id="GO:0044209">
    <property type="term" value="P:AMP salvage"/>
    <property type="evidence" value="ECO:0007669"/>
    <property type="project" value="UniProtKB-UniRule"/>
</dbReference>
<protein>
    <recommendedName>
        <fullName evidence="8 10">Adenylate kinase</fullName>
        <shortName evidence="8">AK</shortName>
        <ecNumber evidence="8 10">2.7.4.3</ecNumber>
    </recommendedName>
    <alternativeName>
        <fullName evidence="8">ATP-AMP transphosphorylase</fullName>
    </alternativeName>
    <alternativeName>
        <fullName evidence="8">ATP:AMP phosphotransferase</fullName>
    </alternativeName>
    <alternativeName>
        <fullName evidence="8">Adenylate monophosphate kinase</fullName>
    </alternativeName>
</protein>
<keyword evidence="2 8" id="KW-0479">Metal-binding</keyword>
<feature type="binding site" evidence="8">
    <location>
        <begin position="57"/>
        <end position="59"/>
    </location>
    <ligand>
        <name>AMP</name>
        <dbReference type="ChEBI" id="CHEBI:456215"/>
    </ligand>
</feature>
<dbReference type="Pfam" id="PF05191">
    <property type="entry name" value="ADK_lid"/>
    <property type="match status" value="1"/>
</dbReference>
<dbReference type="Pfam" id="PF00406">
    <property type="entry name" value="ADK"/>
    <property type="match status" value="1"/>
</dbReference>
<keyword evidence="13" id="KW-1185">Reference proteome</keyword>
<dbReference type="InterPro" id="IPR006259">
    <property type="entry name" value="Adenyl_kin_sub"/>
</dbReference>
<feature type="binding site" evidence="8">
    <location>
        <position position="31"/>
    </location>
    <ligand>
        <name>AMP</name>
        <dbReference type="ChEBI" id="CHEBI:456215"/>
    </ligand>
</feature>
<dbReference type="PATRIC" id="fig|1497955.3.peg.1414"/>
<feature type="binding site" evidence="8">
    <location>
        <begin position="10"/>
        <end position="15"/>
    </location>
    <ligand>
        <name>ATP</name>
        <dbReference type="ChEBI" id="CHEBI:30616"/>
    </ligand>
</feature>
<dbReference type="InterPro" id="IPR007862">
    <property type="entry name" value="Adenylate_kinase_lid-dom"/>
</dbReference>
<evidence type="ECO:0000256" key="9">
    <source>
        <dbReference type="RuleBase" id="RU003330"/>
    </source>
</evidence>
<dbReference type="InterPro" id="IPR033690">
    <property type="entry name" value="Adenylat_kinase_CS"/>
</dbReference>
<feature type="binding site" evidence="8">
    <location>
        <position position="153"/>
    </location>
    <ligand>
        <name>Zn(2+)</name>
        <dbReference type="ChEBI" id="CHEBI:29105"/>
        <note>structural</note>
    </ligand>
</feature>
<keyword evidence="5 8" id="KW-0418">Kinase</keyword>
<comment type="function">
    <text evidence="8">Catalyzes the reversible transfer of the terminal phosphate group between ATP and AMP. Plays an important role in cellular energy homeostasis and in adenine nucleotide metabolism.</text>
</comment>
<dbReference type="STRING" id="1497955.HMPREF1872_01447"/>
<sequence length="216" mass="24165">MNVILLGAPGSGKGTMAEILVKEKHLVHIATGDIFRFNIKQQTELGKEAKSYIDQGLLVPDAVTIKMVKDRLQKDDVKQGFLLDGFPRSLSQAEALTKMLSELDLKLDFVLAIDVPEEQIVERLAGRRVCLDCGASYHIVSKQPKDAGVCDNCHGAVVQREDDKAETVLKRLHTYHEQTQPLLAYYEPLNLLRHLDNSGDYQSSYTALREILADFD</sequence>
<feature type="binding site" evidence="8">
    <location>
        <begin position="85"/>
        <end position="88"/>
    </location>
    <ligand>
        <name>AMP</name>
        <dbReference type="ChEBI" id="CHEBI:456215"/>
    </ligand>
</feature>
<feature type="binding site" evidence="8">
    <location>
        <position position="199"/>
    </location>
    <ligand>
        <name>ATP</name>
        <dbReference type="ChEBI" id="CHEBI:30616"/>
    </ligand>
</feature>
<comment type="caution">
    <text evidence="12">The sequence shown here is derived from an EMBL/GenBank/DDBJ whole genome shotgun (WGS) entry which is preliminary data.</text>
</comment>
<dbReference type="EC" id="2.7.4.3" evidence="8 10"/>
<feature type="domain" description="Adenylate kinase active site lid" evidence="11">
    <location>
        <begin position="127"/>
        <end position="162"/>
    </location>
</feature>
<dbReference type="PROSITE" id="PS00113">
    <property type="entry name" value="ADENYLATE_KINASE"/>
    <property type="match status" value="1"/>
</dbReference>
<organism evidence="12 13">
    <name type="scientific">Amygdalobacter nucleatus</name>
    <dbReference type="NCBI Taxonomy" id="3029274"/>
    <lineage>
        <taxon>Bacteria</taxon>
        <taxon>Bacillati</taxon>
        <taxon>Bacillota</taxon>
        <taxon>Clostridia</taxon>
        <taxon>Eubacteriales</taxon>
        <taxon>Oscillospiraceae</taxon>
        <taxon>Amygdalobacter</taxon>
    </lineage>
</organism>
<name>A0A133Y6Z1_9FIRM</name>
<gene>
    <name evidence="8" type="primary">adk</name>
    <name evidence="12" type="ORF">HMPREF1872_01447</name>
</gene>
<feature type="binding site" evidence="8">
    <location>
        <position position="127"/>
    </location>
    <ligand>
        <name>ATP</name>
        <dbReference type="ChEBI" id="CHEBI:30616"/>
    </ligand>
</feature>
<dbReference type="RefSeq" id="WP_066715136.1">
    <property type="nucleotide sequence ID" value="NZ_CP118869.1"/>
</dbReference>
<evidence type="ECO:0000256" key="1">
    <source>
        <dbReference type="ARBA" id="ARBA00022679"/>
    </source>
</evidence>
<evidence type="ECO:0000256" key="7">
    <source>
        <dbReference type="ARBA" id="ARBA00022840"/>
    </source>
</evidence>
<proteinExistence type="inferred from homology"/>
<feature type="region of interest" description="LID" evidence="8">
    <location>
        <begin position="126"/>
        <end position="163"/>
    </location>
</feature>
<dbReference type="PANTHER" id="PTHR23359">
    <property type="entry name" value="NUCLEOTIDE KINASE"/>
    <property type="match status" value="1"/>
</dbReference>
<feature type="binding site" evidence="8">
    <location>
        <position position="160"/>
    </location>
    <ligand>
        <name>AMP</name>
        <dbReference type="ChEBI" id="CHEBI:456215"/>
    </ligand>
</feature>
<dbReference type="OrthoDB" id="9805030at2"/>
<feature type="binding site" evidence="8">
    <location>
        <position position="130"/>
    </location>
    <ligand>
        <name>Zn(2+)</name>
        <dbReference type="ChEBI" id="CHEBI:29105"/>
        <note>structural</note>
    </ligand>
</feature>
<dbReference type="Gene3D" id="3.40.50.300">
    <property type="entry name" value="P-loop containing nucleotide triphosphate hydrolases"/>
    <property type="match status" value="1"/>
</dbReference>
<comment type="catalytic activity">
    <reaction evidence="8 10">
        <text>AMP + ATP = 2 ADP</text>
        <dbReference type="Rhea" id="RHEA:12973"/>
        <dbReference type="ChEBI" id="CHEBI:30616"/>
        <dbReference type="ChEBI" id="CHEBI:456215"/>
        <dbReference type="ChEBI" id="CHEBI:456216"/>
        <dbReference type="EC" id="2.7.4.3"/>
    </reaction>
</comment>
<evidence type="ECO:0000256" key="8">
    <source>
        <dbReference type="HAMAP-Rule" id="MF_00235"/>
    </source>
</evidence>
<dbReference type="NCBIfam" id="TIGR01351">
    <property type="entry name" value="adk"/>
    <property type="match status" value="1"/>
</dbReference>
<accession>A0A133Y6Z1</accession>
<dbReference type="InterPro" id="IPR000850">
    <property type="entry name" value="Adenylat/UMP-CMP_kin"/>
</dbReference>
<dbReference type="NCBIfam" id="NF001381">
    <property type="entry name" value="PRK00279.1-3"/>
    <property type="match status" value="1"/>
</dbReference>
<dbReference type="HAMAP" id="MF_00235">
    <property type="entry name" value="Adenylate_kinase_Adk"/>
    <property type="match status" value="1"/>
</dbReference>
<feature type="binding site" evidence="8">
    <location>
        <position position="171"/>
    </location>
    <ligand>
        <name>AMP</name>
        <dbReference type="ChEBI" id="CHEBI:456215"/>
    </ligand>
</feature>
<dbReference type="CDD" id="cd01428">
    <property type="entry name" value="ADK"/>
    <property type="match status" value="1"/>
</dbReference>
<keyword evidence="4 8" id="KW-0547">Nucleotide-binding</keyword>
<dbReference type="EMBL" id="LSCV01000045">
    <property type="protein sequence ID" value="KXB38960.1"/>
    <property type="molecule type" value="Genomic_DNA"/>
</dbReference>
<dbReference type="GO" id="GO:0008270">
    <property type="term" value="F:zinc ion binding"/>
    <property type="evidence" value="ECO:0007669"/>
    <property type="project" value="UniProtKB-UniRule"/>
</dbReference>
<feature type="binding site" evidence="8">
    <location>
        <begin position="136"/>
        <end position="137"/>
    </location>
    <ligand>
        <name>ATP</name>
        <dbReference type="ChEBI" id="CHEBI:30616"/>
    </ligand>
</feature>
<evidence type="ECO:0000256" key="6">
    <source>
        <dbReference type="ARBA" id="ARBA00022833"/>
    </source>
</evidence>
<feature type="binding site" evidence="8">
    <location>
        <position position="133"/>
    </location>
    <ligand>
        <name>Zn(2+)</name>
        <dbReference type="ChEBI" id="CHEBI:29105"/>
        <note>structural</note>
    </ligand>
</feature>
<comment type="pathway">
    <text evidence="8">Purine metabolism; AMP biosynthesis via salvage pathway; AMP from ADP: step 1/1.</text>
</comment>
<comment type="subunit">
    <text evidence="8 10">Monomer.</text>
</comment>
<keyword evidence="1 8" id="KW-0808">Transferase</keyword>
<keyword evidence="8" id="KW-0963">Cytoplasm</keyword>
<feature type="binding site" evidence="8">
    <location>
        <position position="150"/>
    </location>
    <ligand>
        <name>Zn(2+)</name>
        <dbReference type="ChEBI" id="CHEBI:29105"/>
        <note>structural</note>
    </ligand>
</feature>
<evidence type="ECO:0000256" key="2">
    <source>
        <dbReference type="ARBA" id="ARBA00022723"/>
    </source>
</evidence>
<dbReference type="FunFam" id="3.40.50.300:FF:000106">
    <property type="entry name" value="Adenylate kinase mitochondrial"/>
    <property type="match status" value="1"/>
</dbReference>
<evidence type="ECO:0000256" key="4">
    <source>
        <dbReference type="ARBA" id="ARBA00022741"/>
    </source>
</evidence>
<feature type="region of interest" description="NMP" evidence="8">
    <location>
        <begin position="30"/>
        <end position="59"/>
    </location>
</feature>
<dbReference type="SUPFAM" id="SSF52540">
    <property type="entry name" value="P-loop containing nucleoside triphosphate hydrolases"/>
    <property type="match status" value="1"/>
</dbReference>
<feature type="binding site" evidence="8">
    <location>
        <position position="92"/>
    </location>
    <ligand>
        <name>AMP</name>
        <dbReference type="ChEBI" id="CHEBI:456215"/>
    </ligand>
</feature>
<keyword evidence="7 8" id="KW-0067">ATP-binding</keyword>
<dbReference type="Proteomes" id="UP000070080">
    <property type="component" value="Unassembled WGS sequence"/>
</dbReference>
<comment type="subcellular location">
    <subcellularLocation>
        <location evidence="8 10">Cytoplasm</location>
    </subcellularLocation>
</comment>
<comment type="similarity">
    <text evidence="8 9">Belongs to the adenylate kinase family.</text>
</comment>
<dbReference type="AlphaFoldDB" id="A0A133Y6Z1"/>
<evidence type="ECO:0000256" key="3">
    <source>
        <dbReference type="ARBA" id="ARBA00022727"/>
    </source>
</evidence>
<feature type="binding site" evidence="8">
    <location>
        <position position="36"/>
    </location>
    <ligand>
        <name>AMP</name>
        <dbReference type="ChEBI" id="CHEBI:456215"/>
    </ligand>
</feature>
<dbReference type="UniPathway" id="UPA00588">
    <property type="reaction ID" value="UER00649"/>
</dbReference>
<evidence type="ECO:0000313" key="12">
    <source>
        <dbReference type="EMBL" id="KXB38960.1"/>
    </source>
</evidence>
<reference evidence="13" key="1">
    <citation type="submission" date="2016-01" db="EMBL/GenBank/DDBJ databases">
        <authorList>
            <person name="Mitreva M."/>
            <person name="Pepin K.H."/>
            <person name="Mihindukulasuriya K.A."/>
            <person name="Fulton R."/>
            <person name="Fronick C."/>
            <person name="O'Laughlin M."/>
            <person name="Miner T."/>
            <person name="Herter B."/>
            <person name="Rosa B.A."/>
            <person name="Cordes M."/>
            <person name="Tomlinson C."/>
            <person name="Wollam A."/>
            <person name="Palsikar V.B."/>
            <person name="Mardis E.R."/>
            <person name="Wilson R.K."/>
        </authorList>
    </citation>
    <scope>NUCLEOTIDE SEQUENCE [LARGE SCALE GENOMIC DNA]</scope>
    <source>
        <strain evidence="13">KA00274</strain>
    </source>
</reference>
<dbReference type="GO" id="GO:0004017">
    <property type="term" value="F:AMP kinase activity"/>
    <property type="evidence" value="ECO:0007669"/>
    <property type="project" value="UniProtKB-UniRule"/>
</dbReference>
<dbReference type="GO" id="GO:0005737">
    <property type="term" value="C:cytoplasm"/>
    <property type="evidence" value="ECO:0007669"/>
    <property type="project" value="UniProtKB-SubCell"/>
</dbReference>
<dbReference type="NCBIfam" id="NF001380">
    <property type="entry name" value="PRK00279.1-2"/>
    <property type="match status" value="1"/>
</dbReference>
<dbReference type="InterPro" id="IPR027417">
    <property type="entry name" value="P-loop_NTPase"/>
</dbReference>
<keyword evidence="6 8" id="KW-0862">Zinc</keyword>
<evidence type="ECO:0000256" key="10">
    <source>
        <dbReference type="RuleBase" id="RU003331"/>
    </source>
</evidence>
<comment type="domain">
    <text evidence="8">Consists of three domains, a large central CORE domain and two small peripheral domains, NMPbind and LID, which undergo movements during catalysis. The LID domain closes over the site of phosphoryl transfer upon ATP binding. Assembling and dissambling the active center during each catalytic cycle provides an effective means to prevent ATP hydrolysis. Some bacteria have evolved a zinc-coordinating structure that stabilizes the LID domain.</text>
</comment>